<dbReference type="PROSITE" id="PS50893">
    <property type="entry name" value="ABC_TRANSPORTER_2"/>
    <property type="match status" value="1"/>
</dbReference>
<dbReference type="SMART" id="SM00382">
    <property type="entry name" value="AAA"/>
    <property type="match status" value="1"/>
</dbReference>
<dbReference type="Pfam" id="PF00005">
    <property type="entry name" value="ABC_tran"/>
    <property type="match status" value="1"/>
</dbReference>
<comment type="caution">
    <text evidence="7">The sequence shown here is derived from an EMBL/GenBank/DDBJ whole genome shotgun (WGS) entry which is preliminary data.</text>
</comment>
<proteinExistence type="inferred from homology"/>
<evidence type="ECO:0000256" key="5">
    <source>
        <dbReference type="ARBA" id="ARBA00022970"/>
    </source>
</evidence>
<dbReference type="GO" id="GO:0005524">
    <property type="term" value="F:ATP binding"/>
    <property type="evidence" value="ECO:0007669"/>
    <property type="project" value="UniProtKB-KW"/>
</dbReference>
<dbReference type="Proteomes" id="UP001597075">
    <property type="component" value="Unassembled WGS sequence"/>
</dbReference>
<protein>
    <submittedName>
        <fullName evidence="7">ABC transporter ATP-binding protein</fullName>
    </submittedName>
</protein>
<evidence type="ECO:0000313" key="8">
    <source>
        <dbReference type="Proteomes" id="UP001597075"/>
    </source>
</evidence>
<evidence type="ECO:0000256" key="3">
    <source>
        <dbReference type="ARBA" id="ARBA00022741"/>
    </source>
</evidence>
<evidence type="ECO:0000313" key="7">
    <source>
        <dbReference type="EMBL" id="MFD1634953.1"/>
    </source>
</evidence>
<feature type="domain" description="ABC transporter" evidence="6">
    <location>
        <begin position="2"/>
        <end position="230"/>
    </location>
</feature>
<dbReference type="CDD" id="cd03224">
    <property type="entry name" value="ABC_TM1139_LivF_branched"/>
    <property type="match status" value="1"/>
</dbReference>
<name>A0ABD6D2S2_9EURY</name>
<dbReference type="Gene3D" id="3.40.50.300">
    <property type="entry name" value="P-loop containing nucleotide triphosphate hydrolases"/>
    <property type="match status" value="1"/>
</dbReference>
<keyword evidence="3" id="KW-0547">Nucleotide-binding</keyword>
<dbReference type="InterPro" id="IPR027417">
    <property type="entry name" value="P-loop_NTPase"/>
</dbReference>
<keyword evidence="5" id="KW-0029">Amino-acid transport</keyword>
<evidence type="ECO:0000256" key="1">
    <source>
        <dbReference type="ARBA" id="ARBA00005417"/>
    </source>
</evidence>
<evidence type="ECO:0000256" key="4">
    <source>
        <dbReference type="ARBA" id="ARBA00022840"/>
    </source>
</evidence>
<accession>A0ABD6D2S2</accession>
<dbReference type="GO" id="GO:0006865">
    <property type="term" value="P:amino acid transport"/>
    <property type="evidence" value="ECO:0007669"/>
    <property type="project" value="UniProtKB-KW"/>
</dbReference>
<dbReference type="PANTHER" id="PTHR43820:SF4">
    <property type="entry name" value="HIGH-AFFINITY BRANCHED-CHAIN AMINO ACID TRANSPORT ATP-BINDING PROTEIN LIVF"/>
    <property type="match status" value="1"/>
</dbReference>
<dbReference type="InterPro" id="IPR052156">
    <property type="entry name" value="BCAA_Transport_ATP-bd_LivF"/>
</dbReference>
<evidence type="ECO:0000259" key="6">
    <source>
        <dbReference type="PROSITE" id="PS50893"/>
    </source>
</evidence>
<keyword evidence="8" id="KW-1185">Reference proteome</keyword>
<keyword evidence="2" id="KW-0813">Transport</keyword>
<dbReference type="InterPro" id="IPR017871">
    <property type="entry name" value="ABC_transporter-like_CS"/>
</dbReference>
<organism evidence="7 8">
    <name type="scientific">Haloplanus ruber</name>
    <dbReference type="NCBI Taxonomy" id="869892"/>
    <lineage>
        <taxon>Archaea</taxon>
        <taxon>Methanobacteriati</taxon>
        <taxon>Methanobacteriota</taxon>
        <taxon>Stenosarchaea group</taxon>
        <taxon>Halobacteria</taxon>
        <taxon>Halobacteriales</taxon>
        <taxon>Haloferacaceae</taxon>
        <taxon>Haloplanus</taxon>
    </lineage>
</organism>
<dbReference type="EMBL" id="JBHUDL010000010">
    <property type="protein sequence ID" value="MFD1634953.1"/>
    <property type="molecule type" value="Genomic_DNA"/>
</dbReference>
<comment type="similarity">
    <text evidence="1">Belongs to the ABC transporter superfamily.</text>
</comment>
<reference evidence="7 8" key="1">
    <citation type="journal article" date="2019" name="Int. J. Syst. Evol. Microbiol.">
        <title>The Global Catalogue of Microorganisms (GCM) 10K type strain sequencing project: providing services to taxonomists for standard genome sequencing and annotation.</title>
        <authorList>
            <consortium name="The Broad Institute Genomics Platform"/>
            <consortium name="The Broad Institute Genome Sequencing Center for Infectious Disease"/>
            <person name="Wu L."/>
            <person name="Ma J."/>
        </authorList>
    </citation>
    <scope>NUCLEOTIDE SEQUENCE [LARGE SCALE GENOMIC DNA]</scope>
    <source>
        <strain evidence="7 8">CGMCC 1.10594</strain>
    </source>
</reference>
<keyword evidence="4 7" id="KW-0067">ATP-binding</keyword>
<dbReference type="InterPro" id="IPR003593">
    <property type="entry name" value="AAA+_ATPase"/>
</dbReference>
<dbReference type="AlphaFoldDB" id="A0ABD6D2S2"/>
<dbReference type="RefSeq" id="WP_379824201.1">
    <property type="nucleotide sequence ID" value="NZ_CP187151.1"/>
</dbReference>
<sequence>MLELDAVNAGYGRTPVLHDISMEIHEGEIVSLIGRNGAGKSTLMKTIIGLLTPTSGELTFAGESIGDDSPERRARRGIGYVPQDKEIFPRLTVHENLKVGRFVNETNERALFEEMYDYFPILDERRNQKAGTMSGGEQQMLAVARALVGAPDLLLLDEPSEGVQPTIVEEISDIVQEINRDIGTTVFFVEQNLDFTINTTERCYVIETGELVNELPPDDLRDSEVVQRHITV</sequence>
<dbReference type="PANTHER" id="PTHR43820">
    <property type="entry name" value="HIGH-AFFINITY BRANCHED-CHAIN AMINO ACID TRANSPORT ATP-BINDING PROTEIN LIVF"/>
    <property type="match status" value="1"/>
</dbReference>
<dbReference type="InterPro" id="IPR003439">
    <property type="entry name" value="ABC_transporter-like_ATP-bd"/>
</dbReference>
<evidence type="ECO:0000256" key="2">
    <source>
        <dbReference type="ARBA" id="ARBA00022448"/>
    </source>
</evidence>
<dbReference type="PROSITE" id="PS00211">
    <property type="entry name" value="ABC_TRANSPORTER_1"/>
    <property type="match status" value="1"/>
</dbReference>
<dbReference type="SUPFAM" id="SSF52540">
    <property type="entry name" value="P-loop containing nucleoside triphosphate hydrolases"/>
    <property type="match status" value="1"/>
</dbReference>
<gene>
    <name evidence="7" type="ORF">ACFSBJ_14570</name>
</gene>